<evidence type="ECO:0000259" key="5">
    <source>
        <dbReference type="Pfam" id="PF07731"/>
    </source>
</evidence>
<dbReference type="InterPro" id="IPR011706">
    <property type="entry name" value="Cu-oxidase_C"/>
</dbReference>
<proteinExistence type="predicted"/>
<dbReference type="PANTHER" id="PTHR11709:SF394">
    <property type="entry name" value="FI03373P-RELATED"/>
    <property type="match status" value="1"/>
</dbReference>
<dbReference type="Gene3D" id="2.60.40.420">
    <property type="entry name" value="Cupredoxins - blue copper proteins"/>
    <property type="match status" value="3"/>
</dbReference>
<dbReference type="PROSITE" id="PS51318">
    <property type="entry name" value="TAT"/>
    <property type="match status" value="1"/>
</dbReference>
<accession>A0A5B9EIM5</accession>
<evidence type="ECO:0000256" key="2">
    <source>
        <dbReference type="ARBA" id="ARBA00023002"/>
    </source>
</evidence>
<dbReference type="PANTHER" id="PTHR11709">
    <property type="entry name" value="MULTI-COPPER OXIDASE"/>
    <property type="match status" value="1"/>
</dbReference>
<organism evidence="7 8">
    <name type="scientific">Terriglobus albidus</name>
    <dbReference type="NCBI Taxonomy" id="1592106"/>
    <lineage>
        <taxon>Bacteria</taxon>
        <taxon>Pseudomonadati</taxon>
        <taxon>Acidobacteriota</taxon>
        <taxon>Terriglobia</taxon>
        <taxon>Terriglobales</taxon>
        <taxon>Acidobacteriaceae</taxon>
        <taxon>Terriglobus</taxon>
    </lineage>
</organism>
<feature type="domain" description="Plastocyanin-like" evidence="6">
    <location>
        <begin position="38"/>
        <end position="154"/>
    </location>
</feature>
<sequence>MGTISRRTFMQQAGLLAGATALRAADAPVDHTLEIATTKVDLSPKRSIRTTAYNGQVPGPLLRLREGRPVRIKVTNRSANPEIVHWHGLFLPSAMDGAMEEGSPMIAPGASLVYEFSPRPAGFRWFHTHTFAGGDFSKGQYTGQHGLLYVDPANEPGQFDAEFFLTLHDWQGQLLGSDDGSMNPSYDISTINGRTLGYGDPLQVRQNQRIKLQILNSSPTETHWISLAGHRFEVVALDGNPIPKPQLVPMLRLAPAERVTAFVTMDNPGVWILGEVRKHVQAAGMGIVVAYAGASGKPVWQQPQTLSWDYTVFGAPEAKQNEAVEVIPLEFSAKFKGHGAMEEWCINGKSYPNTDSPVLKTGQRYRLLLKNPSLDDHPIHLHRHVFELRSLSGARATRGILKDTVLVPARGEAAVEFVADNPGPTLLHCHQQNHMDLGFMMVFRYA</sequence>
<evidence type="ECO:0000256" key="1">
    <source>
        <dbReference type="ARBA" id="ARBA00022723"/>
    </source>
</evidence>
<gene>
    <name evidence="7" type="ORF">FTW19_21490</name>
</gene>
<dbReference type="Pfam" id="PF07732">
    <property type="entry name" value="Cu-oxidase_3"/>
    <property type="match status" value="1"/>
</dbReference>
<dbReference type="AlphaFoldDB" id="A0A5B9EIM5"/>
<evidence type="ECO:0000256" key="3">
    <source>
        <dbReference type="ARBA" id="ARBA00023008"/>
    </source>
</evidence>
<dbReference type="EMBL" id="CP042806">
    <property type="protein sequence ID" value="QEE31494.1"/>
    <property type="molecule type" value="Genomic_DNA"/>
</dbReference>
<protein>
    <submittedName>
        <fullName evidence="7">Multicopper oxidase family protein</fullName>
    </submittedName>
</protein>
<feature type="domain" description="Plastocyanin-like" evidence="5">
    <location>
        <begin position="339"/>
        <end position="444"/>
    </location>
</feature>
<feature type="domain" description="Plastocyanin-like" evidence="4">
    <location>
        <begin position="181"/>
        <end position="273"/>
    </location>
</feature>
<dbReference type="Pfam" id="PF00394">
    <property type="entry name" value="Cu-oxidase"/>
    <property type="match status" value="1"/>
</dbReference>
<keyword evidence="3" id="KW-0186">Copper</keyword>
<evidence type="ECO:0000259" key="4">
    <source>
        <dbReference type="Pfam" id="PF00394"/>
    </source>
</evidence>
<dbReference type="InterPro" id="IPR011707">
    <property type="entry name" value="Cu-oxidase-like_N"/>
</dbReference>
<evidence type="ECO:0000313" key="7">
    <source>
        <dbReference type="EMBL" id="QEE31494.1"/>
    </source>
</evidence>
<dbReference type="GO" id="GO:0016491">
    <property type="term" value="F:oxidoreductase activity"/>
    <property type="evidence" value="ECO:0007669"/>
    <property type="project" value="UniProtKB-KW"/>
</dbReference>
<dbReference type="InterPro" id="IPR045087">
    <property type="entry name" value="Cu-oxidase_fam"/>
</dbReference>
<dbReference type="OrthoDB" id="9757546at2"/>
<dbReference type="GO" id="GO:0005507">
    <property type="term" value="F:copper ion binding"/>
    <property type="evidence" value="ECO:0007669"/>
    <property type="project" value="InterPro"/>
</dbReference>
<dbReference type="Pfam" id="PF07731">
    <property type="entry name" value="Cu-oxidase_2"/>
    <property type="match status" value="1"/>
</dbReference>
<dbReference type="InterPro" id="IPR001117">
    <property type="entry name" value="Cu-oxidase_2nd"/>
</dbReference>
<dbReference type="InterPro" id="IPR008972">
    <property type="entry name" value="Cupredoxin"/>
</dbReference>
<reference evidence="7 8" key="1">
    <citation type="submission" date="2019-08" db="EMBL/GenBank/DDBJ databases">
        <title>Complete genome sequence of Terriglobus albidus strain ORNL.</title>
        <authorList>
            <person name="Podar M."/>
        </authorList>
    </citation>
    <scope>NUCLEOTIDE SEQUENCE [LARGE SCALE GENOMIC DNA]</scope>
    <source>
        <strain evidence="7 8">ORNL</strain>
    </source>
</reference>
<dbReference type="SUPFAM" id="SSF49503">
    <property type="entry name" value="Cupredoxins"/>
    <property type="match status" value="3"/>
</dbReference>
<dbReference type="Proteomes" id="UP000321820">
    <property type="component" value="Chromosome"/>
</dbReference>
<name>A0A5B9EIM5_9BACT</name>
<dbReference type="KEGG" id="talb:FTW19_21490"/>
<evidence type="ECO:0000259" key="6">
    <source>
        <dbReference type="Pfam" id="PF07732"/>
    </source>
</evidence>
<keyword evidence="8" id="KW-1185">Reference proteome</keyword>
<dbReference type="InterPro" id="IPR006311">
    <property type="entry name" value="TAT_signal"/>
</dbReference>
<keyword evidence="1" id="KW-0479">Metal-binding</keyword>
<evidence type="ECO:0000313" key="8">
    <source>
        <dbReference type="Proteomes" id="UP000321820"/>
    </source>
</evidence>
<keyword evidence="2" id="KW-0560">Oxidoreductase</keyword>